<feature type="region of interest" description="Disordered" evidence="1">
    <location>
        <begin position="300"/>
        <end position="340"/>
    </location>
</feature>
<protein>
    <submittedName>
        <fullName evidence="2">Nitrate reductase [NADPH]</fullName>
    </submittedName>
</protein>
<reference evidence="2" key="1">
    <citation type="submission" date="2021-07" db="EMBL/GenBank/DDBJ databases">
        <authorList>
            <person name="Catto M.A."/>
            <person name="Jacobson A."/>
            <person name="Kennedy G."/>
            <person name="Labadie P."/>
            <person name="Hunt B.G."/>
            <person name="Srinivasan R."/>
        </authorList>
    </citation>
    <scope>NUCLEOTIDE SEQUENCE</scope>
    <source>
        <strain evidence="2">PL_HMW_Pooled</strain>
        <tissue evidence="2">Head</tissue>
    </source>
</reference>
<gene>
    <name evidence="2" type="ORF">KUF71_021214</name>
</gene>
<organism evidence="2 3">
    <name type="scientific">Frankliniella fusca</name>
    <dbReference type="NCBI Taxonomy" id="407009"/>
    <lineage>
        <taxon>Eukaryota</taxon>
        <taxon>Metazoa</taxon>
        <taxon>Ecdysozoa</taxon>
        <taxon>Arthropoda</taxon>
        <taxon>Hexapoda</taxon>
        <taxon>Insecta</taxon>
        <taxon>Pterygota</taxon>
        <taxon>Neoptera</taxon>
        <taxon>Paraneoptera</taxon>
        <taxon>Thysanoptera</taxon>
        <taxon>Terebrantia</taxon>
        <taxon>Thripoidea</taxon>
        <taxon>Thripidae</taxon>
        <taxon>Frankliniella</taxon>
    </lineage>
</organism>
<sequence length="580" mass="64853">MENVDPVNPKPSVAKTRSSMGRRPFRPPVKEGTRDSTLLERGQITPVPPLFRSGGIISTPTGLKRLKPDEDSSSPLYSPPTPSTSSPLYRRATKRLRQTLSSSDEEPETPGSQSTPRLFSPRKRPKNLFGGGSHSQATSLEGENRSLGSGAQHELSHLQSTSYRNFNETDEFEDSDSNASQDQDELPSLKSTANNGANEFEDFIPNPSQDQDSSPTDTVATSNLRKPNNLFSGGSHSHVNSPEVQNHSSGSGTQHELSHLHSTPHFNCNKTDEFEDSNPNPLQDQDELPLLQSTANNWTNDVEDFIPNPNQDQDSSPTDTVAPSNQRKKVRVRRTTSKSRLERKLARNAGEEYVTQSGKLIPKRKAEPLSKCRNMCMEKISDEDGAELCDSIWKGLCSANARRAYIGGQIHVNPKKTSSLNSKNERNRQFTYTYHACVKGVNVVVCKTCFKKIYKVSNKFIEVSVGDKLKNPGGIQTQDRRGAARSSSLPETKIEEVISHINSFPRYKSHYGRNKTEKEFLPSHLTLKLMYEEYTGKVEKPVSRWIYEREFNKMGLKIKPLKIDTCHTCDTVKCPNFGQI</sequence>
<evidence type="ECO:0000313" key="3">
    <source>
        <dbReference type="Proteomes" id="UP001219518"/>
    </source>
</evidence>
<feature type="compositionally biased region" description="Polar residues" evidence="1">
    <location>
        <begin position="206"/>
        <end position="269"/>
    </location>
</feature>
<feature type="compositionally biased region" description="Basic residues" evidence="1">
    <location>
        <begin position="326"/>
        <end position="337"/>
    </location>
</feature>
<feature type="compositionally biased region" description="Polar residues" evidence="1">
    <location>
        <begin position="308"/>
        <end position="325"/>
    </location>
</feature>
<evidence type="ECO:0000313" key="2">
    <source>
        <dbReference type="EMBL" id="KAK3911486.1"/>
    </source>
</evidence>
<accession>A0AAE1GY69</accession>
<dbReference type="AlphaFoldDB" id="A0AAE1GY69"/>
<keyword evidence="3" id="KW-1185">Reference proteome</keyword>
<comment type="caution">
    <text evidence="2">The sequence shown here is derived from an EMBL/GenBank/DDBJ whole genome shotgun (WGS) entry which is preliminary data.</text>
</comment>
<reference evidence="2" key="2">
    <citation type="journal article" date="2023" name="BMC Genomics">
        <title>Pest status, molecular evolution, and epigenetic factors derived from the genome assembly of Frankliniella fusca, a thysanopteran phytovirus vector.</title>
        <authorList>
            <person name="Catto M.A."/>
            <person name="Labadie P.E."/>
            <person name="Jacobson A.L."/>
            <person name="Kennedy G.G."/>
            <person name="Srinivasan R."/>
            <person name="Hunt B.G."/>
        </authorList>
    </citation>
    <scope>NUCLEOTIDE SEQUENCE</scope>
    <source>
        <strain evidence="2">PL_HMW_Pooled</strain>
    </source>
</reference>
<feature type="compositionally biased region" description="Polar residues" evidence="1">
    <location>
        <begin position="134"/>
        <end position="149"/>
    </location>
</feature>
<feature type="compositionally biased region" description="Basic and acidic residues" evidence="1">
    <location>
        <begin position="28"/>
        <end position="38"/>
    </location>
</feature>
<evidence type="ECO:0000256" key="1">
    <source>
        <dbReference type="SAM" id="MobiDB-lite"/>
    </source>
</evidence>
<dbReference type="PANTHER" id="PTHR10773:SF19">
    <property type="match status" value="1"/>
</dbReference>
<proteinExistence type="predicted"/>
<name>A0AAE1GY69_9NEOP</name>
<feature type="region of interest" description="Disordered" evidence="1">
    <location>
        <begin position="1"/>
        <end position="286"/>
    </location>
</feature>
<dbReference type="Proteomes" id="UP001219518">
    <property type="component" value="Unassembled WGS sequence"/>
</dbReference>
<feature type="compositionally biased region" description="Polar residues" evidence="1">
    <location>
        <begin position="157"/>
        <end position="166"/>
    </location>
</feature>
<dbReference type="EMBL" id="JAHWGI010000268">
    <property type="protein sequence ID" value="KAK3911486.1"/>
    <property type="molecule type" value="Genomic_DNA"/>
</dbReference>
<dbReference type="PANTHER" id="PTHR10773">
    <property type="entry name" value="DNA-DIRECTED RNA POLYMERASES I, II, AND III SUBUNIT RPABC2"/>
    <property type="match status" value="1"/>
</dbReference>